<evidence type="ECO:0000313" key="3">
    <source>
        <dbReference type="Proteomes" id="UP001596215"/>
    </source>
</evidence>
<name>A0ABW1VM60_9GAMM</name>
<protein>
    <recommendedName>
        <fullName evidence="4">Glycoside hydrolase family 42 N-terminal domain-containing protein</fullName>
    </recommendedName>
</protein>
<feature type="chain" id="PRO_5045378562" description="Glycoside hydrolase family 42 N-terminal domain-containing protein" evidence="1">
    <location>
        <begin position="22"/>
        <end position="524"/>
    </location>
</feature>
<dbReference type="EMBL" id="JBHSUC010000001">
    <property type="protein sequence ID" value="MFC6360886.1"/>
    <property type="molecule type" value="Genomic_DNA"/>
</dbReference>
<comment type="caution">
    <text evidence="2">The sequence shown here is derived from an EMBL/GenBank/DDBJ whole genome shotgun (WGS) entry which is preliminary data.</text>
</comment>
<dbReference type="Gene3D" id="3.20.20.80">
    <property type="entry name" value="Glycosidases"/>
    <property type="match status" value="1"/>
</dbReference>
<dbReference type="RefSeq" id="WP_343877342.1">
    <property type="nucleotide sequence ID" value="NZ_BAAAFW010000059.1"/>
</dbReference>
<dbReference type="InterPro" id="IPR017853">
    <property type="entry name" value="GH"/>
</dbReference>
<proteinExistence type="predicted"/>
<reference evidence="3" key="1">
    <citation type="journal article" date="2019" name="Int. J. Syst. Evol. Microbiol.">
        <title>The Global Catalogue of Microorganisms (GCM) 10K type strain sequencing project: providing services to taxonomists for standard genome sequencing and annotation.</title>
        <authorList>
            <consortium name="The Broad Institute Genomics Platform"/>
            <consortium name="The Broad Institute Genome Sequencing Center for Infectious Disease"/>
            <person name="Wu L."/>
            <person name="Ma J."/>
        </authorList>
    </citation>
    <scope>NUCLEOTIDE SEQUENCE [LARGE SCALE GENOMIC DNA]</scope>
    <source>
        <strain evidence="3">CGMCC 4.1530</strain>
    </source>
</reference>
<dbReference type="SUPFAM" id="SSF51445">
    <property type="entry name" value="(Trans)glycosidases"/>
    <property type="match status" value="1"/>
</dbReference>
<evidence type="ECO:0000313" key="2">
    <source>
        <dbReference type="EMBL" id="MFC6360886.1"/>
    </source>
</evidence>
<evidence type="ECO:0008006" key="4">
    <source>
        <dbReference type="Google" id="ProtNLM"/>
    </source>
</evidence>
<keyword evidence="3" id="KW-1185">Reference proteome</keyword>
<accession>A0ABW1VM60</accession>
<feature type="signal peptide" evidence="1">
    <location>
        <begin position="1"/>
        <end position="21"/>
    </location>
</feature>
<evidence type="ECO:0000256" key="1">
    <source>
        <dbReference type="SAM" id="SignalP"/>
    </source>
</evidence>
<gene>
    <name evidence="2" type="ORF">ACFP73_02025</name>
</gene>
<dbReference type="Proteomes" id="UP001596215">
    <property type="component" value="Unassembled WGS sequence"/>
</dbReference>
<organism evidence="2 3">
    <name type="scientific">Tatumella punctata</name>
    <dbReference type="NCBI Taxonomy" id="399969"/>
    <lineage>
        <taxon>Bacteria</taxon>
        <taxon>Pseudomonadati</taxon>
        <taxon>Pseudomonadota</taxon>
        <taxon>Gammaproteobacteria</taxon>
        <taxon>Enterobacterales</taxon>
        <taxon>Erwiniaceae</taxon>
        <taxon>Tatumella</taxon>
    </lineage>
</organism>
<keyword evidence="1" id="KW-0732">Signal</keyword>
<sequence>MKIRNVLPLIAFLSLPLQSHADDIKGVNYFGTAWPINFWNSNDVSKDKENLLSIKKDGFNAIIVSVPWGEFQPSISPIKYNQQALKRLGDLCSLAKSLDIKFFTRVSYLWDYMPNEQYPTTERFFKLYNNKEAINSWSDYLKKINEKTKNCSDTSFISWEDYWGIIDNIKNKKDKKESALLSKEIGLSDWIATNKKEYAKSHENELTSFGAYPAPDSDTEDFSLVYEWFDYFIMDKLMPIMKSNFKSASLEARVDDDPIFNGKKIVNWYSHKKTYSIDSSKYLFSYWSPAQGAENNGEKVSSSQAIGTFDFMSKKINESTKNKVIIGQFLFVDNTPSASNNAVIKNDEIPKFLQEMSSQLKDNSSGYALWTYRDYRANLIYNSNFSLGCDGWFCKDITYGNKKINKSIEISQDSYIEQNIPPERNHFGYAGGITRLDLDLSGYGDLLISVGDNKTIAYVKGDKKIELSFPPIKGGDTFSIRGLSGKVILKNVNLYNFEQESGVRLNNNQGSIFLNSFREINSQM</sequence>